<dbReference type="GO" id="GO:0004523">
    <property type="term" value="F:RNA-DNA hybrid ribonuclease activity"/>
    <property type="evidence" value="ECO:0007669"/>
    <property type="project" value="InterPro"/>
</dbReference>
<dbReference type="OrthoDB" id="6514649at2759"/>
<dbReference type="PROSITE" id="PS50879">
    <property type="entry name" value="RNASE_H_1"/>
    <property type="match status" value="1"/>
</dbReference>
<evidence type="ECO:0000313" key="2">
    <source>
        <dbReference type="EMBL" id="GBM09187.1"/>
    </source>
</evidence>
<gene>
    <name evidence="2" type="ORF">AVEN_226697_1</name>
</gene>
<dbReference type="GO" id="GO:0003676">
    <property type="term" value="F:nucleic acid binding"/>
    <property type="evidence" value="ECO:0007669"/>
    <property type="project" value="InterPro"/>
</dbReference>
<keyword evidence="3" id="KW-1185">Reference proteome</keyword>
<organism evidence="2 3">
    <name type="scientific">Araneus ventricosus</name>
    <name type="common">Orbweaver spider</name>
    <name type="synonym">Epeira ventricosa</name>
    <dbReference type="NCBI Taxonomy" id="182803"/>
    <lineage>
        <taxon>Eukaryota</taxon>
        <taxon>Metazoa</taxon>
        <taxon>Ecdysozoa</taxon>
        <taxon>Arthropoda</taxon>
        <taxon>Chelicerata</taxon>
        <taxon>Arachnida</taxon>
        <taxon>Araneae</taxon>
        <taxon>Araneomorphae</taxon>
        <taxon>Entelegynae</taxon>
        <taxon>Araneoidea</taxon>
        <taxon>Araneidae</taxon>
        <taxon>Araneus</taxon>
    </lineage>
</organism>
<dbReference type="InterPro" id="IPR012337">
    <property type="entry name" value="RNaseH-like_sf"/>
</dbReference>
<sequence>MLSQTCCSSLVGEVVHKKHSYVYLAAMLSETVCAEMLSQTCRSNLVSEVVHKKLSYVNLAAMVTETVYAEMLSQTCRSNLVGEAELVAIYFGVRWALENHKSINIHTDSQSSIKALRSARSAFVISVKKNFYMAGHLVGLDLVKAHVGDPGNELADRHAKIATLEGEELNVPTLYSYINSKLAKNSSKTRNAAATIMIRNLGGGSGP</sequence>
<reference evidence="2 3" key="1">
    <citation type="journal article" date="2019" name="Sci. Rep.">
        <title>Orb-weaving spider Araneus ventricosus genome elucidates the spidroin gene catalogue.</title>
        <authorList>
            <person name="Kono N."/>
            <person name="Nakamura H."/>
            <person name="Ohtoshi R."/>
            <person name="Moran D.A.P."/>
            <person name="Shinohara A."/>
            <person name="Yoshida Y."/>
            <person name="Fujiwara M."/>
            <person name="Mori M."/>
            <person name="Tomita M."/>
            <person name="Arakawa K."/>
        </authorList>
    </citation>
    <scope>NUCLEOTIDE SEQUENCE [LARGE SCALE GENOMIC DNA]</scope>
</reference>
<dbReference type="Proteomes" id="UP000499080">
    <property type="component" value="Unassembled WGS sequence"/>
</dbReference>
<dbReference type="AlphaFoldDB" id="A0A4Y2CZA9"/>
<dbReference type="Gene3D" id="3.30.420.10">
    <property type="entry name" value="Ribonuclease H-like superfamily/Ribonuclease H"/>
    <property type="match status" value="1"/>
</dbReference>
<comment type="caution">
    <text evidence="2">The sequence shown here is derived from an EMBL/GenBank/DDBJ whole genome shotgun (WGS) entry which is preliminary data.</text>
</comment>
<dbReference type="InterPro" id="IPR002156">
    <property type="entry name" value="RNaseH_domain"/>
</dbReference>
<dbReference type="EMBL" id="BGPR01000266">
    <property type="protein sequence ID" value="GBM09187.1"/>
    <property type="molecule type" value="Genomic_DNA"/>
</dbReference>
<evidence type="ECO:0000313" key="3">
    <source>
        <dbReference type="Proteomes" id="UP000499080"/>
    </source>
</evidence>
<name>A0A4Y2CZA9_ARAVE</name>
<dbReference type="SUPFAM" id="SSF53098">
    <property type="entry name" value="Ribonuclease H-like"/>
    <property type="match status" value="1"/>
</dbReference>
<accession>A0A4Y2CZA9</accession>
<dbReference type="Pfam" id="PF00075">
    <property type="entry name" value="RNase_H"/>
    <property type="match status" value="1"/>
</dbReference>
<dbReference type="InterPro" id="IPR036397">
    <property type="entry name" value="RNaseH_sf"/>
</dbReference>
<protein>
    <recommendedName>
        <fullName evidence="1">RNase H type-1 domain-containing protein</fullName>
    </recommendedName>
</protein>
<feature type="domain" description="RNase H type-1" evidence="1">
    <location>
        <begin position="61"/>
        <end position="164"/>
    </location>
</feature>
<evidence type="ECO:0000259" key="1">
    <source>
        <dbReference type="PROSITE" id="PS50879"/>
    </source>
</evidence>
<proteinExistence type="predicted"/>